<gene>
    <name evidence="4" type="ORF">IAA07_06975</name>
</gene>
<dbReference type="PANTHER" id="PTHR23076">
    <property type="entry name" value="METALLOPROTEASE M41 FTSH"/>
    <property type="match status" value="1"/>
</dbReference>
<dbReference type="Gene3D" id="1.10.8.60">
    <property type="match status" value="1"/>
</dbReference>
<dbReference type="SMART" id="SM00382">
    <property type="entry name" value="AAA"/>
    <property type="match status" value="2"/>
</dbReference>
<dbReference type="GO" id="GO:0016887">
    <property type="term" value="F:ATP hydrolysis activity"/>
    <property type="evidence" value="ECO:0007669"/>
    <property type="project" value="InterPro"/>
</dbReference>
<reference evidence="4" key="2">
    <citation type="submission" date="2021-04" db="EMBL/GenBank/DDBJ databases">
        <authorList>
            <person name="Gilroy R."/>
        </authorList>
    </citation>
    <scope>NUCLEOTIDE SEQUENCE</scope>
    <source>
        <strain evidence="4">CHK178-16964</strain>
    </source>
</reference>
<evidence type="ECO:0000256" key="1">
    <source>
        <dbReference type="SAM" id="Coils"/>
    </source>
</evidence>
<dbReference type="GO" id="GO:0006508">
    <property type="term" value="P:proteolysis"/>
    <property type="evidence" value="ECO:0007669"/>
    <property type="project" value="InterPro"/>
</dbReference>
<accession>A0A9D2HGN8</accession>
<name>A0A9D2HGN8_9FIRM</name>
<dbReference type="PRINTS" id="PR00300">
    <property type="entry name" value="CLPPROTEASEA"/>
</dbReference>
<dbReference type="InterPro" id="IPR036628">
    <property type="entry name" value="Clp_N_dom_sf"/>
</dbReference>
<dbReference type="Pfam" id="PF00004">
    <property type="entry name" value="AAA"/>
    <property type="match status" value="1"/>
</dbReference>
<dbReference type="Pfam" id="PF07724">
    <property type="entry name" value="AAA_2"/>
    <property type="match status" value="1"/>
</dbReference>
<dbReference type="GO" id="GO:0004222">
    <property type="term" value="F:metalloendopeptidase activity"/>
    <property type="evidence" value="ECO:0007669"/>
    <property type="project" value="InterPro"/>
</dbReference>
<dbReference type="FunFam" id="3.40.50.300:FF:002568">
    <property type="entry name" value="Cell division protein (FtsH)"/>
    <property type="match status" value="1"/>
</dbReference>
<dbReference type="SUPFAM" id="SSF140990">
    <property type="entry name" value="FtsH protease domain-like"/>
    <property type="match status" value="1"/>
</dbReference>
<organism evidence="4 5">
    <name type="scientific">Candidatus Lachnoclostridium stercoravium</name>
    <dbReference type="NCBI Taxonomy" id="2838633"/>
    <lineage>
        <taxon>Bacteria</taxon>
        <taxon>Bacillati</taxon>
        <taxon>Bacillota</taxon>
        <taxon>Clostridia</taxon>
        <taxon>Lachnospirales</taxon>
        <taxon>Lachnospiraceae</taxon>
    </lineage>
</organism>
<dbReference type="SUPFAM" id="SSF52540">
    <property type="entry name" value="P-loop containing nucleoside triphosphate hydrolases"/>
    <property type="match status" value="2"/>
</dbReference>
<proteinExistence type="predicted"/>
<evidence type="ECO:0000259" key="3">
    <source>
        <dbReference type="SMART" id="SM00382"/>
    </source>
</evidence>
<sequence>MNASLLVQFVVQRAKNEAAGMDYSDILPEHLLLGLLKASQLQAEDITDDEEEKESVQREIENLAGEVAKKLPKQRDIAEQRGLIRRILLALRDMGEPKLTARITWRAQRSARKMGKEEVEAEDLFEALQDVPTKLLKKYYPELYMKNGEPEEKETEDLDLKENNGRKDRGASLRVQGLAELSAKIRAMETYLLERVKGQDEAVLAFCRGIASSFIFSAGEETKKKPKGIFLFAGPPGVGKTFLAELAAGPLGLPLFRLDMSEYVYRDAVEELTGFDSTFKNSKEGYLTKFVMDNPRCILLFDEIEKTHSSVINLFLQLLDAGRLTDRFLKKVVSFEETIIIFTTNAGHSIYEKEGKRNGRVSAEVLLNALRTEKNPQTNEPAFPAAICSRLATGYPVLFKSLTAADLIEIAYGELLRRGKQFQESYGLPVKIDPMVPALLLLGRGGDTDARSLRAEAERFFKEEIFRLSQYFDEQNFAETLANAGCIAFAPSEKTGLAELDGLKKAGKEPILIVGDGETVEFCQEILKDTYQICGTDSWWEAGQMLERTDFLFVLAQLPERENEMETTVRNLDHVPVTASYLRRFTEFLEKAGEERPEMSVFAVSLSEEGEDRQLEAALIQKGIRSFIYLERNGEQELEKLKDLYRQLALQQLARHFAKEHLKLEFETAPLVKNGKIQIRMRNFRISRRISGEDSDSVLTGASVPDVCFDDIIGAEDVKREMRWFISFIKDPRKYKESGLRIPRGILLYGPPGTGKTYLAKALAHEAGVPFLQANGSDFVGIYAGSGPMTVKKLFERARRYAPSIIFIDEIDAIGKERTGNDSNQSREETLNKLLSEMDGFLSDKRPPVFVVAATNFPVVKEQPGQVALDPALVRRFDRKILVELPGTKDREEYLIRLLADMDCTVSDEMITSIAARSVGLSFAVLKNIVEMAGRLALDAGKPLDDAILDEAFERDRFGEKREGIQDDPETLLRVARHEAGHACISWLCGRKPSYITIVARGDHGGYVQPEQQRKSFYTRKELKGQIRTSLAGRGAEILYYGPEDGITTTASSDLQNASRVAAFLVCRLGMDEKSGLAVFGDGRSMDMVQRKRIEEILSEEMEQVLKLLADNKERLDALAAALMEKNKLKTEEIVEIMEGTNT</sequence>
<feature type="region of interest" description="Disordered" evidence="2">
    <location>
        <begin position="147"/>
        <end position="166"/>
    </location>
</feature>
<dbReference type="InterPro" id="IPR001270">
    <property type="entry name" value="ClpA/B"/>
</dbReference>
<evidence type="ECO:0000313" key="5">
    <source>
        <dbReference type="Proteomes" id="UP000823900"/>
    </source>
</evidence>
<dbReference type="InterPro" id="IPR037219">
    <property type="entry name" value="Peptidase_M41-like"/>
</dbReference>
<evidence type="ECO:0000256" key="2">
    <source>
        <dbReference type="SAM" id="MobiDB-lite"/>
    </source>
</evidence>
<dbReference type="GO" id="GO:0030163">
    <property type="term" value="P:protein catabolic process"/>
    <property type="evidence" value="ECO:0007669"/>
    <property type="project" value="TreeGrafter"/>
</dbReference>
<dbReference type="GO" id="GO:0005886">
    <property type="term" value="C:plasma membrane"/>
    <property type="evidence" value="ECO:0007669"/>
    <property type="project" value="TreeGrafter"/>
</dbReference>
<dbReference type="InterPro" id="IPR027417">
    <property type="entry name" value="P-loop_NTPase"/>
</dbReference>
<keyword evidence="1" id="KW-0175">Coiled coil</keyword>
<dbReference type="AlphaFoldDB" id="A0A9D2HGN8"/>
<comment type="caution">
    <text evidence="4">The sequence shown here is derived from an EMBL/GenBank/DDBJ whole genome shotgun (WGS) entry which is preliminary data.</text>
</comment>
<reference evidence="4" key="1">
    <citation type="journal article" date="2021" name="PeerJ">
        <title>Extensive microbial diversity within the chicken gut microbiome revealed by metagenomics and culture.</title>
        <authorList>
            <person name="Gilroy R."/>
            <person name="Ravi A."/>
            <person name="Getino M."/>
            <person name="Pursley I."/>
            <person name="Horton D.L."/>
            <person name="Alikhan N.F."/>
            <person name="Baker D."/>
            <person name="Gharbi K."/>
            <person name="Hall N."/>
            <person name="Watson M."/>
            <person name="Adriaenssens E.M."/>
            <person name="Foster-Nyarko E."/>
            <person name="Jarju S."/>
            <person name="Secka A."/>
            <person name="Antonio M."/>
            <person name="Oren A."/>
            <person name="Chaudhuri R.R."/>
            <person name="La Ragione R."/>
            <person name="Hildebrand F."/>
            <person name="Pallen M.J."/>
        </authorList>
    </citation>
    <scope>NUCLEOTIDE SEQUENCE</scope>
    <source>
        <strain evidence="4">CHK178-16964</strain>
    </source>
</reference>
<dbReference type="EMBL" id="DWZA01000060">
    <property type="protein sequence ID" value="HJA71311.1"/>
    <property type="molecule type" value="Genomic_DNA"/>
</dbReference>
<dbReference type="InterPro" id="IPR003959">
    <property type="entry name" value="ATPase_AAA_core"/>
</dbReference>
<feature type="domain" description="AAA+ ATPase" evidence="3">
    <location>
        <begin position="226"/>
        <end position="380"/>
    </location>
</feature>
<feature type="domain" description="AAA+ ATPase" evidence="3">
    <location>
        <begin position="742"/>
        <end position="887"/>
    </location>
</feature>
<dbReference type="Pfam" id="PF01434">
    <property type="entry name" value="Peptidase_M41"/>
    <property type="match status" value="1"/>
</dbReference>
<dbReference type="GO" id="GO:0005524">
    <property type="term" value="F:ATP binding"/>
    <property type="evidence" value="ECO:0007669"/>
    <property type="project" value="InterPro"/>
</dbReference>
<protein>
    <submittedName>
        <fullName evidence="4">AAA family ATPase</fullName>
    </submittedName>
</protein>
<dbReference type="InterPro" id="IPR000642">
    <property type="entry name" value="Peptidase_M41"/>
</dbReference>
<dbReference type="Gene3D" id="3.40.50.300">
    <property type="entry name" value="P-loop containing nucleotide triphosphate hydrolases"/>
    <property type="match status" value="2"/>
</dbReference>
<evidence type="ECO:0000313" key="4">
    <source>
        <dbReference type="EMBL" id="HJA71311.1"/>
    </source>
</evidence>
<dbReference type="InterPro" id="IPR003593">
    <property type="entry name" value="AAA+_ATPase"/>
</dbReference>
<dbReference type="Proteomes" id="UP000823900">
    <property type="component" value="Unassembled WGS sequence"/>
</dbReference>
<dbReference type="GO" id="GO:0004176">
    <property type="term" value="F:ATP-dependent peptidase activity"/>
    <property type="evidence" value="ECO:0007669"/>
    <property type="project" value="InterPro"/>
</dbReference>
<feature type="coiled-coil region" evidence="1">
    <location>
        <begin position="1099"/>
        <end position="1126"/>
    </location>
</feature>
<dbReference type="SUPFAM" id="SSF81923">
    <property type="entry name" value="Double Clp-N motif"/>
    <property type="match status" value="1"/>
</dbReference>
<dbReference type="PANTHER" id="PTHR23076:SF97">
    <property type="entry name" value="ATP-DEPENDENT ZINC METALLOPROTEASE YME1L1"/>
    <property type="match status" value="1"/>
</dbReference>
<dbReference type="Gene3D" id="1.10.1780.10">
    <property type="entry name" value="Clp, N-terminal domain"/>
    <property type="match status" value="1"/>
</dbReference>
<dbReference type="Gene3D" id="1.20.58.760">
    <property type="entry name" value="Peptidase M41"/>
    <property type="match status" value="1"/>
</dbReference>